<keyword evidence="2" id="KW-0808">Transferase</keyword>
<name>A0AAE1S4V5_9SOLA</name>
<accession>A0AAE1S4V5</accession>
<dbReference type="PANTHER" id="PTHR31623:SF39">
    <property type="entry name" value="ACYLSUGAR ACYLTRANSFERASE 3-LIKE"/>
    <property type="match status" value="1"/>
</dbReference>
<dbReference type="EMBL" id="JAVYJV010000009">
    <property type="protein sequence ID" value="KAK4362778.1"/>
    <property type="molecule type" value="Genomic_DNA"/>
</dbReference>
<protein>
    <recommendedName>
        <fullName evidence="6">Acylsugar acyltransferase 3-like</fullName>
    </recommendedName>
</protein>
<evidence type="ECO:0008006" key="6">
    <source>
        <dbReference type="Google" id="ProtNLM"/>
    </source>
</evidence>
<evidence type="ECO:0000256" key="1">
    <source>
        <dbReference type="ARBA" id="ARBA00009861"/>
    </source>
</evidence>
<dbReference type="Proteomes" id="UP001291623">
    <property type="component" value="Unassembled WGS sequence"/>
</dbReference>
<gene>
    <name evidence="4" type="ORF">RND71_018019</name>
</gene>
<comment type="similarity">
    <text evidence="1">Belongs to the plant acyltransferase family.</text>
</comment>
<dbReference type="PANTHER" id="PTHR31623">
    <property type="entry name" value="F21J9.9"/>
    <property type="match status" value="1"/>
</dbReference>
<proteinExistence type="inferred from homology"/>
<dbReference type="AlphaFoldDB" id="A0AAE1S4V5"/>
<sequence length="452" mass="49866">MSCSSKLLATVVSKKIIKPSSPTPSTHSLHKLSLVDQGFSNLFMPLAFFYPKKLVDTISGGPKQISELLENSLSKTLTCYYPWAGSSIDNATIHCNDNGAELLEVQINSTMDNVVNNPDSSIKDSVFPQGLSWRDYADGALTVAQLSRFDCGGIAISACLSHQVGDACSALFFFKNWAALTHQDPINSQVLSPYFVRDSLTPSSLSDGPLDYPLIVSSKKEERIQKRFIISASKIRALKALVATKSGVQNPTTSEVVSALIYICAATNLGGSSFPHSQLVHISNIRKLISPLLPPTSIGNILTIFSTPIYKNQKDLRLPKLVADIRKSKNEHSSRDNLKENEWASEMLSAYRTGEEMFHQRNCDVYYCSSVTSMPFQDLDFGWGKPSRATLGSGPFSKFFQLMSTHDGGIEVFVNLEEKYMSSFEHDNYLLQFATPVGQHVFHEDECTGTTN</sequence>
<reference evidence="4" key="1">
    <citation type="submission" date="2023-12" db="EMBL/GenBank/DDBJ databases">
        <title>Genome assembly of Anisodus tanguticus.</title>
        <authorList>
            <person name="Wang Y.-J."/>
        </authorList>
    </citation>
    <scope>NUCLEOTIDE SEQUENCE</scope>
    <source>
        <strain evidence="4">KB-2021</strain>
        <tissue evidence="4">Leaf</tissue>
    </source>
</reference>
<dbReference type="InterPro" id="IPR023213">
    <property type="entry name" value="CAT-like_dom_sf"/>
</dbReference>
<evidence type="ECO:0000256" key="3">
    <source>
        <dbReference type="ARBA" id="ARBA00023315"/>
    </source>
</evidence>
<comment type="caution">
    <text evidence="4">The sequence shown here is derived from an EMBL/GenBank/DDBJ whole genome shotgun (WGS) entry which is preliminary data.</text>
</comment>
<keyword evidence="5" id="KW-1185">Reference proteome</keyword>
<evidence type="ECO:0000313" key="4">
    <source>
        <dbReference type="EMBL" id="KAK4362778.1"/>
    </source>
</evidence>
<keyword evidence="3" id="KW-0012">Acyltransferase</keyword>
<evidence type="ECO:0000256" key="2">
    <source>
        <dbReference type="ARBA" id="ARBA00022679"/>
    </source>
</evidence>
<evidence type="ECO:0000313" key="5">
    <source>
        <dbReference type="Proteomes" id="UP001291623"/>
    </source>
</evidence>
<dbReference type="GO" id="GO:0016746">
    <property type="term" value="F:acyltransferase activity"/>
    <property type="evidence" value="ECO:0007669"/>
    <property type="project" value="UniProtKB-KW"/>
</dbReference>
<organism evidence="4 5">
    <name type="scientific">Anisodus tanguticus</name>
    <dbReference type="NCBI Taxonomy" id="243964"/>
    <lineage>
        <taxon>Eukaryota</taxon>
        <taxon>Viridiplantae</taxon>
        <taxon>Streptophyta</taxon>
        <taxon>Embryophyta</taxon>
        <taxon>Tracheophyta</taxon>
        <taxon>Spermatophyta</taxon>
        <taxon>Magnoliopsida</taxon>
        <taxon>eudicotyledons</taxon>
        <taxon>Gunneridae</taxon>
        <taxon>Pentapetalae</taxon>
        <taxon>asterids</taxon>
        <taxon>lamiids</taxon>
        <taxon>Solanales</taxon>
        <taxon>Solanaceae</taxon>
        <taxon>Solanoideae</taxon>
        <taxon>Hyoscyameae</taxon>
        <taxon>Anisodus</taxon>
    </lineage>
</organism>
<dbReference type="Pfam" id="PF02458">
    <property type="entry name" value="Transferase"/>
    <property type="match status" value="1"/>
</dbReference>
<dbReference type="Gene3D" id="3.30.559.10">
    <property type="entry name" value="Chloramphenicol acetyltransferase-like domain"/>
    <property type="match status" value="2"/>
</dbReference>